<keyword evidence="2" id="KW-1185">Reference proteome</keyword>
<dbReference type="AlphaFoldDB" id="A0AAD5BM22"/>
<evidence type="ECO:0000313" key="1">
    <source>
        <dbReference type="EMBL" id="KAI7725624.1"/>
    </source>
</evidence>
<gene>
    <name evidence="1" type="ORF">M8C21_005381</name>
</gene>
<comment type="caution">
    <text evidence="1">The sequence shown here is derived from an EMBL/GenBank/DDBJ whole genome shotgun (WGS) entry which is preliminary data.</text>
</comment>
<organism evidence="1 2">
    <name type="scientific">Ambrosia artemisiifolia</name>
    <name type="common">Common ragweed</name>
    <dbReference type="NCBI Taxonomy" id="4212"/>
    <lineage>
        <taxon>Eukaryota</taxon>
        <taxon>Viridiplantae</taxon>
        <taxon>Streptophyta</taxon>
        <taxon>Embryophyta</taxon>
        <taxon>Tracheophyta</taxon>
        <taxon>Spermatophyta</taxon>
        <taxon>Magnoliopsida</taxon>
        <taxon>eudicotyledons</taxon>
        <taxon>Gunneridae</taxon>
        <taxon>Pentapetalae</taxon>
        <taxon>asterids</taxon>
        <taxon>campanulids</taxon>
        <taxon>Asterales</taxon>
        <taxon>Asteraceae</taxon>
        <taxon>Asteroideae</taxon>
        <taxon>Heliantheae alliance</taxon>
        <taxon>Heliantheae</taxon>
        <taxon>Ambrosia</taxon>
    </lineage>
</organism>
<dbReference type="EMBL" id="JAMZMK010011893">
    <property type="protein sequence ID" value="KAI7725624.1"/>
    <property type="molecule type" value="Genomic_DNA"/>
</dbReference>
<accession>A0AAD5BM22</accession>
<name>A0AAD5BM22_AMBAR</name>
<sequence>MNVYRASGLRMNIKLVGTTAAYVFTIRGADLHYNFIFVLREKCMLMSLLSEEDNQLFNACILDKRFIIPNLFNDL</sequence>
<reference evidence="1" key="1">
    <citation type="submission" date="2022-06" db="EMBL/GenBank/DDBJ databases">
        <title>Uncovering the hologenomic basis of an extraordinary plant invasion.</title>
        <authorList>
            <person name="Bieker V.C."/>
            <person name="Martin M.D."/>
            <person name="Gilbert T."/>
            <person name="Hodgins K."/>
            <person name="Battlay P."/>
            <person name="Petersen B."/>
            <person name="Wilson J."/>
        </authorList>
    </citation>
    <scope>NUCLEOTIDE SEQUENCE</scope>
    <source>
        <strain evidence="1">AA19_3_7</strain>
        <tissue evidence="1">Leaf</tissue>
    </source>
</reference>
<protein>
    <submittedName>
        <fullName evidence="1">Uncharacterized protein</fullName>
    </submittedName>
</protein>
<proteinExistence type="predicted"/>
<evidence type="ECO:0000313" key="2">
    <source>
        <dbReference type="Proteomes" id="UP001206925"/>
    </source>
</evidence>
<dbReference type="Proteomes" id="UP001206925">
    <property type="component" value="Unassembled WGS sequence"/>
</dbReference>